<dbReference type="InterPro" id="IPR000330">
    <property type="entry name" value="SNF2_N"/>
</dbReference>
<dbReference type="KEGG" id="psup:E5P55_01185"/>
<dbReference type="PROSITE" id="PS51192">
    <property type="entry name" value="HELICASE_ATP_BIND_1"/>
    <property type="match status" value="1"/>
</dbReference>
<sequence length="163" mass="19271">MGLGKTIQVIILIYLHIKYSLLQKKKTLVLCPSSLINNWIEEFKILKYINESNHFTIITTNVNYKSVLSTQCIICSFTIFQNNFFLLYFMPYRLLILDEAQFIKNIRTNLHRSLLKIKVTSKFLLTGTPIENKMKDLFTLYNFIIPGFLNNFFNNTLSWIDIR</sequence>
<accession>A0A7T0BS03</accession>
<dbReference type="AlphaFoldDB" id="A0A7T0BS03"/>
<keyword evidence="3" id="KW-1185">Reference proteome</keyword>
<proteinExistence type="predicted"/>
<evidence type="ECO:0000313" key="3">
    <source>
        <dbReference type="Proteomes" id="UP000594451"/>
    </source>
</evidence>
<evidence type="ECO:0000313" key="2">
    <source>
        <dbReference type="EMBL" id="QPJ58556.1"/>
    </source>
</evidence>
<gene>
    <name evidence="2" type="ORF">E5P55_01185</name>
</gene>
<dbReference type="EMBL" id="CP039370">
    <property type="protein sequence ID" value="QPJ58556.1"/>
    <property type="molecule type" value="Genomic_DNA"/>
</dbReference>
<organism evidence="2 3">
    <name type="scientific">Candidatus Pinguicoccus supinus</name>
    <dbReference type="NCBI Taxonomy" id="2529394"/>
    <lineage>
        <taxon>Bacteria</taxon>
        <taxon>Pseudomonadati</taxon>
        <taxon>Verrucomicrobiota</taxon>
        <taxon>Candidatus Pinguicoccus</taxon>
    </lineage>
</organism>
<dbReference type="InterPro" id="IPR014001">
    <property type="entry name" value="Helicase_ATP-bd"/>
</dbReference>
<dbReference type="Proteomes" id="UP000594451">
    <property type="component" value="Chromosome"/>
</dbReference>
<name>A0A7T0BS03_9BACT</name>
<dbReference type="Pfam" id="PF00176">
    <property type="entry name" value="SNF2-rel_dom"/>
    <property type="match status" value="1"/>
</dbReference>
<dbReference type="SUPFAM" id="SSF52540">
    <property type="entry name" value="P-loop containing nucleoside triphosphate hydrolases"/>
    <property type="match status" value="1"/>
</dbReference>
<dbReference type="GO" id="GO:0005524">
    <property type="term" value="F:ATP binding"/>
    <property type="evidence" value="ECO:0007669"/>
    <property type="project" value="InterPro"/>
</dbReference>
<reference evidence="2 3" key="1">
    <citation type="journal article" date="2020" name="Sci. Rep.">
        <title>Morphology, ultrastructure, genomics, and phylogeny of Euplotes vanleeuwenhoeki sp. nov. and its ultra-reduced endosymbiont Candidatus Pinguicoccus supinus sp. nov.</title>
        <authorList>
            <person name="Serra V."/>
            <person name="Gammuto L."/>
            <person name="Nitla V."/>
            <person name="Castelli M."/>
            <person name="Lanzoni O."/>
            <person name="Sassera D."/>
            <person name="Bandi C."/>
            <person name="Sandeep B.V."/>
            <person name="Verni F."/>
            <person name="Modeo L."/>
            <person name="Petroni G."/>
        </authorList>
    </citation>
    <scope>NUCLEOTIDE SEQUENCE [LARGE SCALE GENOMIC DNA]</scope>
    <source>
        <strain evidence="2 3">KKR18_Esm</strain>
    </source>
</reference>
<dbReference type="PANTHER" id="PTHR45629:SF7">
    <property type="entry name" value="DNA EXCISION REPAIR PROTEIN ERCC-6-RELATED"/>
    <property type="match status" value="1"/>
</dbReference>
<evidence type="ECO:0000259" key="1">
    <source>
        <dbReference type="PROSITE" id="PS51192"/>
    </source>
</evidence>
<dbReference type="InterPro" id="IPR038718">
    <property type="entry name" value="SNF2-like_sf"/>
</dbReference>
<dbReference type="SMART" id="SM00487">
    <property type="entry name" value="DEXDc"/>
    <property type="match status" value="1"/>
</dbReference>
<dbReference type="InterPro" id="IPR027417">
    <property type="entry name" value="P-loop_NTPase"/>
</dbReference>
<dbReference type="Gene3D" id="3.40.50.10810">
    <property type="entry name" value="Tandem AAA-ATPase domain"/>
    <property type="match status" value="1"/>
</dbReference>
<feature type="domain" description="Helicase ATP-binding" evidence="1">
    <location>
        <begin position="1"/>
        <end position="147"/>
    </location>
</feature>
<dbReference type="PANTHER" id="PTHR45629">
    <property type="entry name" value="SNF2/RAD54 FAMILY MEMBER"/>
    <property type="match status" value="1"/>
</dbReference>
<protein>
    <recommendedName>
        <fullName evidence="1">Helicase ATP-binding domain-containing protein</fullName>
    </recommendedName>
</protein>
<dbReference type="InterPro" id="IPR050496">
    <property type="entry name" value="SNF2_RAD54_helicase_repair"/>
</dbReference>